<proteinExistence type="predicted"/>
<gene>
    <name evidence="1" type="ORF">V5799_021263</name>
</gene>
<evidence type="ECO:0000313" key="2">
    <source>
        <dbReference type="Proteomes" id="UP001321473"/>
    </source>
</evidence>
<sequence length="97" mass="10753">MVSMQRTARYIAKYCSSASAIWVSSGKALHHRLWRKQVNGSGGRSRVVASVPRCPCVVFWLTTALLRRTDRAIACEIQRQASDYVPPAREAFAANAS</sequence>
<dbReference type="AlphaFoldDB" id="A0AAQ4FQA5"/>
<dbReference type="Proteomes" id="UP001321473">
    <property type="component" value="Unassembled WGS sequence"/>
</dbReference>
<dbReference type="EMBL" id="JARKHS020000297">
    <property type="protein sequence ID" value="KAK8788961.1"/>
    <property type="molecule type" value="Genomic_DNA"/>
</dbReference>
<evidence type="ECO:0000313" key="1">
    <source>
        <dbReference type="EMBL" id="KAK8788961.1"/>
    </source>
</evidence>
<organism evidence="1 2">
    <name type="scientific">Amblyomma americanum</name>
    <name type="common">Lone star tick</name>
    <dbReference type="NCBI Taxonomy" id="6943"/>
    <lineage>
        <taxon>Eukaryota</taxon>
        <taxon>Metazoa</taxon>
        <taxon>Ecdysozoa</taxon>
        <taxon>Arthropoda</taxon>
        <taxon>Chelicerata</taxon>
        <taxon>Arachnida</taxon>
        <taxon>Acari</taxon>
        <taxon>Parasitiformes</taxon>
        <taxon>Ixodida</taxon>
        <taxon>Ixodoidea</taxon>
        <taxon>Ixodidae</taxon>
        <taxon>Amblyomminae</taxon>
        <taxon>Amblyomma</taxon>
    </lineage>
</organism>
<keyword evidence="2" id="KW-1185">Reference proteome</keyword>
<protein>
    <submittedName>
        <fullName evidence="1">Uncharacterized protein</fullName>
    </submittedName>
</protein>
<accession>A0AAQ4FQA5</accession>
<comment type="caution">
    <text evidence="1">The sequence shown here is derived from an EMBL/GenBank/DDBJ whole genome shotgun (WGS) entry which is preliminary data.</text>
</comment>
<reference evidence="1 2" key="1">
    <citation type="journal article" date="2023" name="Arcadia Sci">
        <title>De novo assembly of a long-read Amblyomma americanum tick genome.</title>
        <authorList>
            <person name="Chou S."/>
            <person name="Poskanzer K.E."/>
            <person name="Rollins M."/>
            <person name="Thuy-Boun P.S."/>
        </authorList>
    </citation>
    <scope>NUCLEOTIDE SEQUENCE [LARGE SCALE GENOMIC DNA]</scope>
    <source>
        <strain evidence="1">F_SG_1</strain>
        <tissue evidence="1">Salivary glands</tissue>
    </source>
</reference>
<name>A0AAQ4FQA5_AMBAM</name>